<proteinExistence type="inferred from homology"/>
<protein>
    <submittedName>
        <fullName evidence="4">Phage tail protein</fullName>
    </submittedName>
</protein>
<dbReference type="RefSeq" id="WP_121739317.1">
    <property type="nucleotide sequence ID" value="NZ_CP032153.1"/>
</dbReference>
<dbReference type="Pfam" id="PF04984">
    <property type="entry name" value="Phage_sheath_1"/>
    <property type="match status" value="1"/>
</dbReference>
<feature type="domain" description="Tail sheath protein C-terminal" evidence="3">
    <location>
        <begin position="375"/>
        <end position="488"/>
    </location>
</feature>
<name>A0A3G2HXL4_9BURK</name>
<dbReference type="InterPro" id="IPR007067">
    <property type="entry name" value="Tail_sheath"/>
</dbReference>
<dbReference type="Proteomes" id="UP000268070">
    <property type="component" value="Chromosome"/>
</dbReference>
<accession>A0A3G2HXL4</accession>
<dbReference type="Pfam" id="PF17482">
    <property type="entry name" value="Phage_sheath_1C"/>
    <property type="match status" value="1"/>
</dbReference>
<dbReference type="PIRSF" id="PIRSF007349">
    <property type="entry name" value="Tsp_L"/>
    <property type="match status" value="1"/>
</dbReference>
<dbReference type="AlphaFoldDB" id="A0A3G2HXL4"/>
<dbReference type="InterPro" id="IPR035089">
    <property type="entry name" value="Phage_sheath_subtilisin"/>
</dbReference>
<dbReference type="EMBL" id="CP032153">
    <property type="protein sequence ID" value="AYN21591.1"/>
    <property type="molecule type" value="Genomic_DNA"/>
</dbReference>
<organism evidence="4 5">
    <name type="scientific">Alcaligenes aquatilis</name>
    <dbReference type="NCBI Taxonomy" id="323284"/>
    <lineage>
        <taxon>Bacteria</taxon>
        <taxon>Pseudomonadati</taxon>
        <taxon>Pseudomonadota</taxon>
        <taxon>Betaproteobacteria</taxon>
        <taxon>Burkholderiales</taxon>
        <taxon>Alcaligenaceae</taxon>
        <taxon>Alcaligenes</taxon>
    </lineage>
</organism>
<dbReference type="OrthoDB" id="5442644at2"/>
<evidence type="ECO:0000313" key="4">
    <source>
        <dbReference type="EMBL" id="AYN21591.1"/>
    </source>
</evidence>
<feature type="domain" description="Tail sheath protein subtilisin-like" evidence="2">
    <location>
        <begin position="202"/>
        <end position="366"/>
    </location>
</feature>
<reference evidence="4 5" key="1">
    <citation type="submission" date="2018-09" db="EMBL/GenBank/DDBJ databases">
        <title>Complete genome sequence of the hydrocarbonoclastic bacterium Alcaligenes aquatilis QD168, isolated from a crude-oil polluted marine sediment of Central Chile.</title>
        <authorList>
            <person name="Duran R.E."/>
            <person name="Barra B."/>
            <person name="Salva-Serra F."/>
            <person name="Mendez V."/>
            <person name="Moore E.R.B."/>
            <person name="Seeger M."/>
        </authorList>
    </citation>
    <scope>NUCLEOTIDE SEQUENCE [LARGE SCALE GENOMIC DNA]</scope>
    <source>
        <strain evidence="4 5">QD168</strain>
    </source>
</reference>
<evidence type="ECO:0000313" key="5">
    <source>
        <dbReference type="Proteomes" id="UP000268070"/>
    </source>
</evidence>
<dbReference type="InterPro" id="IPR020287">
    <property type="entry name" value="Tail_sheath_C"/>
</dbReference>
<dbReference type="KEGG" id="aaqu:D3M96_14250"/>
<evidence type="ECO:0000259" key="2">
    <source>
        <dbReference type="Pfam" id="PF04984"/>
    </source>
</evidence>
<comment type="similarity">
    <text evidence="1">Belongs to the myoviridae tail sheath protein family.</text>
</comment>
<evidence type="ECO:0000259" key="3">
    <source>
        <dbReference type="Pfam" id="PF17482"/>
    </source>
</evidence>
<evidence type="ECO:0000256" key="1">
    <source>
        <dbReference type="ARBA" id="ARBA00008005"/>
    </source>
</evidence>
<gene>
    <name evidence="4" type="ORF">D3M96_14250</name>
</gene>
<sequence length="497" mass="52800">MAVSMNQIPNDLRVPLFYAEMDNSQANSGATQLRRLLIGAVNDDVTAAPALQLPSSSDEVATIAGRGSMLHEMHVASRRVDPMGEIWILPVKVTGAKASGKFTVAGTASAAGVLSAYVGDARVAVTVASGQAAADVATALAAAINAATLAVTAAAAAGVVTVTAKFSGELGNDLRLAVNLRGSAGGEIMPSGLTVAVAAMAGGVGVPDLDVALALLGDAPFEFITHPFTDAGSLAAFQALMDDTSGRWAWLKKIYGHVYSARRGTMGQLVAFGRGATNDQHMTVAAVEPEAPTSVWRWVADFAGRTAVFIAADPARPTQTGALLSCMPAPEGRRFGLLENNSLLWAGVATSYHEGGYQRIQRAVTLYQKNAFGQPDDSYLDSETMHQSAAILRRLEAVITSKFARHKLADDGTRFGPGQSIVTPKTIRGELIAEYERMERLGLVENLQLFARYLIVERDETNPNRVNVLFPPDYVNQLRIVALRNEFRLQYPDTMAA</sequence>